<dbReference type="PANTHER" id="PTHR47219">
    <property type="entry name" value="RAB GTPASE-ACTIVATING PROTEIN 1-LIKE"/>
    <property type="match status" value="1"/>
</dbReference>
<accession>A0A812YMJ8</accession>
<dbReference type="Gene3D" id="1.10.472.80">
    <property type="entry name" value="Ypt/Rab-GAP domain of gyp1p, domain 3"/>
    <property type="match status" value="1"/>
</dbReference>
<sequence>MIDRYPGNLCLLAPPDEEEDERKSTKAVSKLLDPVEHLEQWRVICIDFHRFRAKCPDKCKELIRQGIPEFLRGSVWQKLALSRELLQKHPKDIYEQMRRAEAAPCEGDIVRDINRTFPKHVLYRDKQGLGQQQLLNVLRAYSVFNAEVGYCQGMGFICGVLLMYMGEDDAFLMLISLLENYRMSGLFMPNLPLLNKYFFQLQRLLEMNLPHLYEHLAEQGVEPTMYASQWFMTVCIYNFPFSTVVRVWDIFLAEGVKIIFRIALALLKLNQDALLNQSFEQILQTLKQAPSAVESEMLIRTALNIKLKNKTLKDIESEWLSQMTPGL</sequence>
<dbReference type="Gene3D" id="1.10.8.270">
    <property type="entry name" value="putative rabgap domain of human tbc1 domain family member 14 like domains"/>
    <property type="match status" value="1"/>
</dbReference>
<dbReference type="GO" id="GO:0031267">
    <property type="term" value="F:small GTPase binding"/>
    <property type="evidence" value="ECO:0007669"/>
    <property type="project" value="TreeGrafter"/>
</dbReference>
<keyword evidence="1" id="KW-0343">GTPase activation</keyword>
<organism evidence="3 4">
    <name type="scientific">Symbiodinium pilosum</name>
    <name type="common">Dinoflagellate</name>
    <dbReference type="NCBI Taxonomy" id="2952"/>
    <lineage>
        <taxon>Eukaryota</taxon>
        <taxon>Sar</taxon>
        <taxon>Alveolata</taxon>
        <taxon>Dinophyceae</taxon>
        <taxon>Suessiales</taxon>
        <taxon>Symbiodiniaceae</taxon>
        <taxon>Symbiodinium</taxon>
    </lineage>
</organism>
<evidence type="ECO:0000256" key="1">
    <source>
        <dbReference type="ARBA" id="ARBA00022468"/>
    </source>
</evidence>
<dbReference type="SUPFAM" id="SSF47923">
    <property type="entry name" value="Ypt/Rab-GAP domain of gyp1p"/>
    <property type="match status" value="2"/>
</dbReference>
<dbReference type="InterPro" id="IPR000195">
    <property type="entry name" value="Rab-GAP-TBC_dom"/>
</dbReference>
<dbReference type="OrthoDB" id="294251at2759"/>
<feature type="domain" description="Rab-GAP TBC" evidence="2">
    <location>
        <begin position="66"/>
        <end position="255"/>
    </location>
</feature>
<dbReference type="InterPro" id="IPR050302">
    <property type="entry name" value="Rab_GAP_TBC_domain"/>
</dbReference>
<dbReference type="SMART" id="SM00164">
    <property type="entry name" value="TBC"/>
    <property type="match status" value="1"/>
</dbReference>
<proteinExistence type="predicted"/>
<dbReference type="Gene3D" id="1.10.10.750">
    <property type="entry name" value="Ypt/Rab-GAP domain of gyp1p, domain 1"/>
    <property type="match status" value="1"/>
</dbReference>
<dbReference type="GO" id="GO:0005096">
    <property type="term" value="F:GTPase activator activity"/>
    <property type="evidence" value="ECO:0007669"/>
    <property type="project" value="UniProtKB-KW"/>
</dbReference>
<evidence type="ECO:0000313" key="4">
    <source>
        <dbReference type="Proteomes" id="UP000649617"/>
    </source>
</evidence>
<dbReference type="PROSITE" id="PS50086">
    <property type="entry name" value="TBC_RABGAP"/>
    <property type="match status" value="1"/>
</dbReference>
<name>A0A812YMJ8_SYMPI</name>
<dbReference type="InterPro" id="IPR035969">
    <property type="entry name" value="Rab-GAP_TBC_sf"/>
</dbReference>
<dbReference type="FunFam" id="1.10.8.270:FF:000001">
    <property type="entry name" value="TBC1 domain family member 1"/>
    <property type="match status" value="1"/>
</dbReference>
<dbReference type="Pfam" id="PF00566">
    <property type="entry name" value="RabGAP-TBC"/>
    <property type="match status" value="1"/>
</dbReference>
<dbReference type="PANTHER" id="PTHR47219:SF9">
    <property type="entry name" value="GTPASE ACTIVATING PROTEIN AND CENTROSOME-ASSOCIATED, ISOFORM B"/>
    <property type="match status" value="1"/>
</dbReference>
<protein>
    <submittedName>
        <fullName evidence="3">EVI5 protein</fullName>
    </submittedName>
</protein>
<evidence type="ECO:0000313" key="3">
    <source>
        <dbReference type="EMBL" id="CAE7784161.1"/>
    </source>
</evidence>
<keyword evidence="4" id="KW-1185">Reference proteome</keyword>
<comment type="caution">
    <text evidence="3">The sequence shown here is derived from an EMBL/GenBank/DDBJ whole genome shotgun (WGS) entry which is preliminary data.</text>
</comment>
<dbReference type="Proteomes" id="UP000649617">
    <property type="component" value="Unassembled WGS sequence"/>
</dbReference>
<dbReference type="EMBL" id="CAJNIZ010048192">
    <property type="protein sequence ID" value="CAE7784161.1"/>
    <property type="molecule type" value="Genomic_DNA"/>
</dbReference>
<dbReference type="AlphaFoldDB" id="A0A812YMJ8"/>
<evidence type="ECO:0000259" key="2">
    <source>
        <dbReference type="PROSITE" id="PS50086"/>
    </source>
</evidence>
<gene>
    <name evidence="3" type="primary">EVI5</name>
    <name evidence="3" type="ORF">SPIL2461_LOCUS23355</name>
</gene>
<dbReference type="FunFam" id="1.10.472.80:FF:000027">
    <property type="entry name" value="GTPase activating protein (Evi5)"/>
    <property type="match status" value="1"/>
</dbReference>
<reference evidence="3" key="1">
    <citation type="submission" date="2021-02" db="EMBL/GenBank/DDBJ databases">
        <authorList>
            <person name="Dougan E. K."/>
            <person name="Rhodes N."/>
            <person name="Thang M."/>
            <person name="Chan C."/>
        </authorList>
    </citation>
    <scope>NUCLEOTIDE SEQUENCE</scope>
</reference>